<dbReference type="Pfam" id="PF14301">
    <property type="entry name" value="DUF4376"/>
    <property type="match status" value="1"/>
</dbReference>
<dbReference type="AlphaFoldDB" id="A0ABD7B149"/>
<organism evidence="2 3">
    <name type="scientific">Citrobacter freundii</name>
    <dbReference type="NCBI Taxonomy" id="546"/>
    <lineage>
        <taxon>Bacteria</taxon>
        <taxon>Pseudomonadati</taxon>
        <taxon>Pseudomonadota</taxon>
        <taxon>Gammaproteobacteria</taxon>
        <taxon>Enterobacterales</taxon>
        <taxon>Enterobacteriaceae</taxon>
        <taxon>Citrobacter</taxon>
        <taxon>Citrobacter freundii complex</taxon>
    </lineage>
</organism>
<reference evidence="3" key="1">
    <citation type="submission" date="2020-06" db="EMBL/GenBank/DDBJ databases">
        <title>REHAB project genomes.</title>
        <authorList>
            <person name="Shaw L.P."/>
        </authorList>
    </citation>
    <scope>NUCLEOTIDE SEQUENCE [LARGE SCALE GENOMIC DNA]</scope>
    <source>
        <strain evidence="3">RHBSTW-00334</strain>
    </source>
</reference>
<sequence length="194" mass="21504">MKIIDIKAMKYLEDGSVSCEVLFEDGADYIPYRAVDNDTAATGRAVWISLMSGEFGEISPFTVTPDMLAAAREVKTQEINAWRDRQENGSVIFEFNGHAWDGGKASQSRLSPVIAAAQAGMLPPGFFWTDADNHDVELTTEELVQLAGAMTQVMVAEGFRIHERQRQMKEEVAALDTLEAIRSYPVGWPEVESE</sequence>
<dbReference type="Proteomes" id="UP000512043">
    <property type="component" value="Chromosome"/>
</dbReference>
<dbReference type="RefSeq" id="WP_181625462.1">
    <property type="nucleotide sequence ID" value="NZ_CP056597.1"/>
</dbReference>
<evidence type="ECO:0000259" key="1">
    <source>
        <dbReference type="Pfam" id="PF14301"/>
    </source>
</evidence>
<dbReference type="InterPro" id="IPR025484">
    <property type="entry name" value="DUF4376"/>
</dbReference>
<protein>
    <submittedName>
        <fullName evidence="2">DUF4376 domain-containing protein</fullName>
    </submittedName>
</protein>
<name>A0ABD7B149_CITFR</name>
<evidence type="ECO:0000313" key="2">
    <source>
        <dbReference type="EMBL" id="QLY37541.1"/>
    </source>
</evidence>
<accession>A0ABD7B149</accession>
<dbReference type="EMBL" id="CP056597">
    <property type="protein sequence ID" value="QLY37541.1"/>
    <property type="molecule type" value="Genomic_DNA"/>
</dbReference>
<evidence type="ECO:0000313" key="3">
    <source>
        <dbReference type="Proteomes" id="UP000512043"/>
    </source>
</evidence>
<feature type="domain" description="DUF4376" evidence="1">
    <location>
        <begin position="71"/>
        <end position="179"/>
    </location>
</feature>
<proteinExistence type="predicted"/>
<gene>
    <name evidence="2" type="ORF">HV164_13900</name>
</gene>